<gene>
    <name evidence="2" type="ORF">PMAYCL1PPCAC_33131</name>
</gene>
<keyword evidence="1" id="KW-1133">Transmembrane helix</keyword>
<sequence length="155" mass="17508">RLSLFICFSISMNCELKYKQSDMNLCGTTNTSMFEQEIRNVLYGKYRYLAPREIGNSTFEMVNLYSDCGGKDELCELFLRTYGGFPVIRWSRGAEITCCPGFPLYAIVFISVLGVVLLAVSGVGCFKLLTRKDKRKSSITENSMFSHSSNTVRVL</sequence>
<name>A0AAN5DH74_9BILA</name>
<organism evidence="2 3">
    <name type="scientific">Pristionchus mayeri</name>
    <dbReference type="NCBI Taxonomy" id="1317129"/>
    <lineage>
        <taxon>Eukaryota</taxon>
        <taxon>Metazoa</taxon>
        <taxon>Ecdysozoa</taxon>
        <taxon>Nematoda</taxon>
        <taxon>Chromadorea</taxon>
        <taxon>Rhabditida</taxon>
        <taxon>Rhabditina</taxon>
        <taxon>Diplogasteromorpha</taxon>
        <taxon>Diplogasteroidea</taxon>
        <taxon>Neodiplogasteridae</taxon>
        <taxon>Pristionchus</taxon>
    </lineage>
</organism>
<dbReference type="Proteomes" id="UP001328107">
    <property type="component" value="Unassembled WGS sequence"/>
</dbReference>
<reference evidence="3" key="1">
    <citation type="submission" date="2022-10" db="EMBL/GenBank/DDBJ databases">
        <title>Genome assembly of Pristionchus species.</title>
        <authorList>
            <person name="Yoshida K."/>
            <person name="Sommer R.J."/>
        </authorList>
    </citation>
    <scope>NUCLEOTIDE SEQUENCE [LARGE SCALE GENOMIC DNA]</scope>
    <source>
        <strain evidence="3">RS5460</strain>
    </source>
</reference>
<evidence type="ECO:0000256" key="1">
    <source>
        <dbReference type="SAM" id="Phobius"/>
    </source>
</evidence>
<accession>A0AAN5DH74</accession>
<keyword evidence="1" id="KW-0472">Membrane</keyword>
<evidence type="ECO:0000313" key="3">
    <source>
        <dbReference type="Proteomes" id="UP001328107"/>
    </source>
</evidence>
<comment type="caution">
    <text evidence="2">The sequence shown here is derived from an EMBL/GenBank/DDBJ whole genome shotgun (WGS) entry which is preliminary data.</text>
</comment>
<feature type="transmembrane region" description="Helical" evidence="1">
    <location>
        <begin position="104"/>
        <end position="129"/>
    </location>
</feature>
<proteinExistence type="predicted"/>
<feature type="non-terminal residue" evidence="2">
    <location>
        <position position="1"/>
    </location>
</feature>
<evidence type="ECO:0000313" key="2">
    <source>
        <dbReference type="EMBL" id="GMR62936.1"/>
    </source>
</evidence>
<dbReference type="EMBL" id="BTRK01000006">
    <property type="protein sequence ID" value="GMR62936.1"/>
    <property type="molecule type" value="Genomic_DNA"/>
</dbReference>
<keyword evidence="3" id="KW-1185">Reference proteome</keyword>
<protein>
    <submittedName>
        <fullName evidence="2">Uncharacterized protein</fullName>
    </submittedName>
</protein>
<dbReference type="AlphaFoldDB" id="A0AAN5DH74"/>
<keyword evidence="1" id="KW-0812">Transmembrane</keyword>